<sequence length="118" mass="12957">MIDGVNLITTETICISCGFLSSLILAIVGVIGCIVLIVMLVSCVKDGEIPTFVCGLGLIILLGVISYIGFDGVFNPKYEDRYLVQLDDKISSDFIDKYDIVERKGNNVYVIKERDADD</sequence>
<evidence type="ECO:0000313" key="2">
    <source>
        <dbReference type="EMBL" id="DAD55905.1"/>
    </source>
</evidence>
<keyword evidence="1" id="KW-0472">Membrane</keyword>
<reference evidence="2" key="1">
    <citation type="journal article" date="2021" name="Proc. Natl. Acad. Sci. U.S.A.">
        <title>A Catalog of Tens of Thousands of Viruses from Human Metagenomes Reveals Hidden Associations with Chronic Diseases.</title>
        <authorList>
            <person name="Tisza M.J."/>
            <person name="Buck C.B."/>
        </authorList>
    </citation>
    <scope>NUCLEOTIDE SEQUENCE</scope>
    <source>
        <strain evidence="2">CtOZu12</strain>
    </source>
</reference>
<feature type="transmembrane region" description="Helical" evidence="1">
    <location>
        <begin position="49"/>
        <end position="70"/>
    </location>
</feature>
<accession>A0A8D9PEV9</accession>
<organism evidence="2">
    <name type="scientific">Bacteriophage sp</name>
    <dbReference type="NCBI Taxonomy" id="38018"/>
    <lineage>
        <taxon>Viruses</taxon>
    </lineage>
</organism>
<feature type="transmembrane region" description="Helical" evidence="1">
    <location>
        <begin position="20"/>
        <end position="42"/>
    </location>
</feature>
<protein>
    <submittedName>
        <fullName evidence="2">Uncharacterized protein</fullName>
    </submittedName>
</protein>
<keyword evidence="1" id="KW-0812">Transmembrane</keyword>
<keyword evidence="1" id="KW-1133">Transmembrane helix</keyword>
<dbReference type="EMBL" id="BK029940">
    <property type="protein sequence ID" value="DAD55905.1"/>
    <property type="molecule type" value="Genomic_DNA"/>
</dbReference>
<proteinExistence type="predicted"/>
<name>A0A8D9PEV9_9VIRU</name>
<evidence type="ECO:0000256" key="1">
    <source>
        <dbReference type="SAM" id="Phobius"/>
    </source>
</evidence>